<keyword evidence="3" id="KW-1185">Reference proteome</keyword>
<feature type="compositionally biased region" description="Basic and acidic residues" evidence="1">
    <location>
        <begin position="47"/>
        <end position="59"/>
    </location>
</feature>
<dbReference type="AlphaFoldDB" id="A0A918P6I7"/>
<proteinExistence type="predicted"/>
<reference evidence="2" key="2">
    <citation type="submission" date="2020-09" db="EMBL/GenBank/DDBJ databases">
        <authorList>
            <person name="Sun Q."/>
            <person name="Kim S."/>
        </authorList>
    </citation>
    <scope>NUCLEOTIDE SEQUENCE</scope>
    <source>
        <strain evidence="2">KCTC 32182</strain>
    </source>
</reference>
<name>A0A918P6I7_9NEIS</name>
<dbReference type="EMBL" id="BMYX01000023">
    <property type="protein sequence ID" value="GGY26465.1"/>
    <property type="molecule type" value="Genomic_DNA"/>
</dbReference>
<dbReference type="Proteomes" id="UP000645257">
    <property type="component" value="Unassembled WGS sequence"/>
</dbReference>
<feature type="region of interest" description="Disordered" evidence="1">
    <location>
        <begin position="32"/>
        <end position="59"/>
    </location>
</feature>
<sequence length="59" mass="6793">MHGRRVEQYGLAQVGWIAYCAVHGASNSRYPVKKAPEHIRHPAKKPFYPDHDRRRANPA</sequence>
<evidence type="ECO:0000313" key="2">
    <source>
        <dbReference type="EMBL" id="GGY26465.1"/>
    </source>
</evidence>
<comment type="caution">
    <text evidence="2">The sequence shown here is derived from an EMBL/GenBank/DDBJ whole genome shotgun (WGS) entry which is preliminary data.</text>
</comment>
<evidence type="ECO:0000313" key="3">
    <source>
        <dbReference type="Proteomes" id="UP000645257"/>
    </source>
</evidence>
<accession>A0A918P6I7</accession>
<gene>
    <name evidence="2" type="ORF">GCM10011289_32500</name>
</gene>
<reference evidence="2" key="1">
    <citation type="journal article" date="2014" name="Int. J. Syst. Evol. Microbiol.">
        <title>Complete genome sequence of Corynebacterium casei LMG S-19264T (=DSM 44701T), isolated from a smear-ripened cheese.</title>
        <authorList>
            <consortium name="US DOE Joint Genome Institute (JGI-PGF)"/>
            <person name="Walter F."/>
            <person name="Albersmeier A."/>
            <person name="Kalinowski J."/>
            <person name="Ruckert C."/>
        </authorList>
    </citation>
    <scope>NUCLEOTIDE SEQUENCE</scope>
    <source>
        <strain evidence="2">KCTC 32182</strain>
    </source>
</reference>
<evidence type="ECO:0000256" key="1">
    <source>
        <dbReference type="SAM" id="MobiDB-lite"/>
    </source>
</evidence>
<protein>
    <submittedName>
        <fullName evidence="2">Uncharacterized protein</fullName>
    </submittedName>
</protein>
<organism evidence="2 3">
    <name type="scientific">Paludibacterium paludis</name>
    <dbReference type="NCBI Taxonomy" id="1225769"/>
    <lineage>
        <taxon>Bacteria</taxon>
        <taxon>Pseudomonadati</taxon>
        <taxon>Pseudomonadota</taxon>
        <taxon>Betaproteobacteria</taxon>
        <taxon>Neisseriales</taxon>
        <taxon>Chromobacteriaceae</taxon>
        <taxon>Paludibacterium</taxon>
    </lineage>
</organism>